<protein>
    <submittedName>
        <fullName evidence="2">VOC family protein</fullName>
    </submittedName>
</protein>
<gene>
    <name evidence="2" type="ORF">GCM10009745_16180</name>
</gene>
<proteinExistence type="predicted"/>
<dbReference type="PANTHER" id="PTHR35908">
    <property type="entry name" value="HYPOTHETICAL FUSION PROTEIN"/>
    <property type="match status" value="1"/>
</dbReference>
<evidence type="ECO:0000313" key="2">
    <source>
        <dbReference type="EMBL" id="GAA1673907.1"/>
    </source>
</evidence>
<dbReference type="PANTHER" id="PTHR35908:SF1">
    <property type="entry name" value="CONSERVED PROTEIN"/>
    <property type="match status" value="1"/>
</dbReference>
<dbReference type="RefSeq" id="WP_344147420.1">
    <property type="nucleotide sequence ID" value="NZ_BAAANF010000004.1"/>
</dbReference>
<name>A0ABN2GMS2_9ACTN</name>
<dbReference type="InterPro" id="IPR041581">
    <property type="entry name" value="Glyoxalase_6"/>
</dbReference>
<dbReference type="SUPFAM" id="SSF55248">
    <property type="entry name" value="PCD-like"/>
    <property type="match status" value="1"/>
</dbReference>
<dbReference type="Proteomes" id="UP001500280">
    <property type="component" value="Unassembled WGS sequence"/>
</dbReference>
<evidence type="ECO:0000313" key="3">
    <source>
        <dbReference type="Proteomes" id="UP001500280"/>
    </source>
</evidence>
<feature type="domain" description="Glyoxalase-like" evidence="1">
    <location>
        <begin position="118"/>
        <end position="219"/>
    </location>
</feature>
<keyword evidence="3" id="KW-1185">Reference proteome</keyword>
<dbReference type="EMBL" id="BAAANF010000004">
    <property type="protein sequence ID" value="GAA1673907.1"/>
    <property type="molecule type" value="Genomic_DNA"/>
</dbReference>
<accession>A0ABN2GMS2</accession>
<dbReference type="InterPro" id="IPR029068">
    <property type="entry name" value="Glyas_Bleomycin-R_OHBP_Dase"/>
</dbReference>
<reference evidence="2 3" key="1">
    <citation type="journal article" date="2019" name="Int. J. Syst. Evol. Microbiol.">
        <title>The Global Catalogue of Microorganisms (GCM) 10K type strain sequencing project: providing services to taxonomists for standard genome sequencing and annotation.</title>
        <authorList>
            <consortium name="The Broad Institute Genomics Platform"/>
            <consortium name="The Broad Institute Genome Sequencing Center for Infectious Disease"/>
            <person name="Wu L."/>
            <person name="Ma J."/>
        </authorList>
    </citation>
    <scope>NUCLEOTIDE SEQUENCE [LARGE SCALE GENOMIC DNA]</scope>
    <source>
        <strain evidence="2 3">JCM 14307</strain>
    </source>
</reference>
<dbReference type="Gene3D" id="3.10.180.10">
    <property type="entry name" value="2,3-Dihydroxybiphenyl 1,2-Dioxygenase, domain 1"/>
    <property type="match status" value="1"/>
</dbReference>
<dbReference type="InterPro" id="IPR036428">
    <property type="entry name" value="PCD_sf"/>
</dbReference>
<sequence length="224" mass="23902">MDVLSVQAIQDAGLADWSKLASALHARFLVGSFADGVAFAQAVGEVADGHDPDVRVTSSFVDLKLLTPGSVYRQKDGTEFTWSSVTQLDLDLAREISALAAERGLKADLDGLCVVELGLDTADAAEIGPFWSALLTGDPANYDHPEVVDPTGRTPAIWFQKTTPHETPRQRFHFDIWLPVAQAPARIEAALAAGGTLVSDEDPSFTVIADAQGNRACVCTIKGR</sequence>
<organism evidence="2 3">
    <name type="scientific">Kribbella yunnanensis</name>
    <dbReference type="NCBI Taxonomy" id="190194"/>
    <lineage>
        <taxon>Bacteria</taxon>
        <taxon>Bacillati</taxon>
        <taxon>Actinomycetota</taxon>
        <taxon>Actinomycetes</taxon>
        <taxon>Propionibacteriales</taxon>
        <taxon>Kribbellaceae</taxon>
        <taxon>Kribbella</taxon>
    </lineage>
</organism>
<dbReference type="Gene3D" id="3.30.1360.20">
    <property type="entry name" value="Transcriptional coactivator/pterin dehydratase"/>
    <property type="match status" value="1"/>
</dbReference>
<comment type="caution">
    <text evidence="2">The sequence shown here is derived from an EMBL/GenBank/DDBJ whole genome shotgun (WGS) entry which is preliminary data.</text>
</comment>
<dbReference type="Pfam" id="PF18029">
    <property type="entry name" value="Glyoxalase_6"/>
    <property type="match status" value="1"/>
</dbReference>
<evidence type="ECO:0000259" key="1">
    <source>
        <dbReference type="Pfam" id="PF18029"/>
    </source>
</evidence>